<evidence type="ECO:0000313" key="2">
    <source>
        <dbReference type="EMBL" id="PJE50516.1"/>
    </source>
</evidence>
<keyword evidence="1" id="KW-0812">Transmembrane</keyword>
<feature type="transmembrane region" description="Helical" evidence="1">
    <location>
        <begin position="22"/>
        <end position="42"/>
    </location>
</feature>
<sequence length="167" mass="19217">MGGLALPDIKYSEEGGEMFKKIFLFIMLMIWVKSFLFAQRLGEDYIVHNLHNPYILFLIVSTIILIIVLTFRLISYISKWSGRPVLKMLEPIMVNPTLNDLKNKKKPVDILLTLNRERKTVRCIVAENPRGNDLPPVVYFEGSNHPVSWEKRKLGAAQTLPKSSKTF</sequence>
<proteinExistence type="predicted"/>
<gene>
    <name evidence="2" type="ORF">COV29_03860</name>
</gene>
<keyword evidence="1" id="KW-0472">Membrane</keyword>
<comment type="caution">
    <text evidence="2">The sequence shown here is derived from an EMBL/GenBank/DDBJ whole genome shotgun (WGS) entry which is preliminary data.</text>
</comment>
<dbReference type="Proteomes" id="UP000228496">
    <property type="component" value="Unassembled WGS sequence"/>
</dbReference>
<protein>
    <submittedName>
        <fullName evidence="2">Uncharacterized protein</fullName>
    </submittedName>
</protein>
<feature type="transmembrane region" description="Helical" evidence="1">
    <location>
        <begin position="54"/>
        <end position="74"/>
    </location>
</feature>
<dbReference type="AlphaFoldDB" id="A0A2J0Q6M6"/>
<accession>A0A2J0Q6M6</accession>
<organism evidence="2 3">
    <name type="scientific">Candidatus Yanofskybacteria bacterium CG10_big_fil_rev_8_21_14_0_10_36_16</name>
    <dbReference type="NCBI Taxonomy" id="1975096"/>
    <lineage>
        <taxon>Bacteria</taxon>
        <taxon>Candidatus Yanofskyibacteriota</taxon>
    </lineage>
</organism>
<evidence type="ECO:0000313" key="3">
    <source>
        <dbReference type="Proteomes" id="UP000228496"/>
    </source>
</evidence>
<reference evidence="2 3" key="1">
    <citation type="submission" date="2017-09" db="EMBL/GenBank/DDBJ databases">
        <title>Depth-based differentiation of microbial function through sediment-hosted aquifers and enrichment of novel symbionts in the deep terrestrial subsurface.</title>
        <authorList>
            <person name="Probst A.J."/>
            <person name="Ladd B."/>
            <person name="Jarett J.K."/>
            <person name="Geller-Mcgrath D.E."/>
            <person name="Sieber C.M."/>
            <person name="Emerson J.B."/>
            <person name="Anantharaman K."/>
            <person name="Thomas B.C."/>
            <person name="Malmstrom R."/>
            <person name="Stieglmeier M."/>
            <person name="Klingl A."/>
            <person name="Woyke T."/>
            <person name="Ryan C.M."/>
            <person name="Banfield J.F."/>
        </authorList>
    </citation>
    <scope>NUCLEOTIDE SEQUENCE [LARGE SCALE GENOMIC DNA]</scope>
    <source>
        <strain evidence="2">CG10_big_fil_rev_8_21_14_0_10_36_16</strain>
    </source>
</reference>
<dbReference type="EMBL" id="PCXQ01000006">
    <property type="protein sequence ID" value="PJE50516.1"/>
    <property type="molecule type" value="Genomic_DNA"/>
</dbReference>
<name>A0A2J0Q6M6_9BACT</name>
<keyword evidence="1" id="KW-1133">Transmembrane helix</keyword>
<evidence type="ECO:0000256" key="1">
    <source>
        <dbReference type="SAM" id="Phobius"/>
    </source>
</evidence>